<organism evidence="2 3">
    <name type="scientific">Spirosoma arboris</name>
    <dbReference type="NCBI Taxonomy" id="2682092"/>
    <lineage>
        <taxon>Bacteria</taxon>
        <taxon>Pseudomonadati</taxon>
        <taxon>Bacteroidota</taxon>
        <taxon>Cytophagia</taxon>
        <taxon>Cytophagales</taxon>
        <taxon>Cytophagaceae</taxon>
        <taxon>Spirosoma</taxon>
    </lineage>
</organism>
<keyword evidence="1" id="KW-0472">Membrane</keyword>
<sequence length="308" mass="33575">MIQLFQQRDFGDKINVTFQYITQNFRSLSLALVYIVGPVALLAGIATGVFQSNMLNLGEMAKKGDIDSDSPFGAGYALALSFFSPAFWFTMIFTLLAILVVSLVTYAHMKVYARKTGQIALSQSQPVDISVTEVWEEMQPLIGRGIIISVLSSIIAFVATLFFVIPGVYVGIVLSLGLVVTTFEGTDFGQTWNRCFVLIRDKWWSTLGIIVVMGIISGVIGLIFTLPAGILSFLITAKLLPDMAGFWLILGNVVATVGSTLLRTIIYVALGFQYTNLIERQEGRGLQSAIDSIGTIPTQPRASDEGTF</sequence>
<evidence type="ECO:0008006" key="4">
    <source>
        <dbReference type="Google" id="ProtNLM"/>
    </source>
</evidence>
<keyword evidence="3" id="KW-1185">Reference proteome</keyword>
<feature type="transmembrane region" description="Helical" evidence="1">
    <location>
        <begin position="168"/>
        <end position="186"/>
    </location>
</feature>
<feature type="transmembrane region" description="Helical" evidence="1">
    <location>
        <begin position="207"/>
        <end position="235"/>
    </location>
</feature>
<reference evidence="2 3" key="1">
    <citation type="submission" date="2019-12" db="EMBL/GenBank/DDBJ databases">
        <title>Spirosoma sp. HMF4905 genome sequencing and assembly.</title>
        <authorList>
            <person name="Kang H."/>
            <person name="Cha I."/>
            <person name="Kim H."/>
            <person name="Joh K."/>
        </authorList>
    </citation>
    <scope>NUCLEOTIDE SEQUENCE [LARGE SCALE GENOMIC DNA]</scope>
    <source>
        <strain evidence="2 3">HMF4905</strain>
    </source>
</reference>
<dbReference type="RefSeq" id="WP_157583831.1">
    <property type="nucleotide sequence ID" value="NZ_WPIN01000002.1"/>
</dbReference>
<feature type="transmembrane region" description="Helical" evidence="1">
    <location>
        <begin position="141"/>
        <end position="162"/>
    </location>
</feature>
<keyword evidence="1" id="KW-1133">Transmembrane helix</keyword>
<accession>A0A7K1S764</accession>
<evidence type="ECO:0000256" key="1">
    <source>
        <dbReference type="SAM" id="Phobius"/>
    </source>
</evidence>
<feature type="transmembrane region" description="Helical" evidence="1">
    <location>
        <begin position="247"/>
        <end position="270"/>
    </location>
</feature>
<evidence type="ECO:0000313" key="2">
    <source>
        <dbReference type="EMBL" id="MVM29590.1"/>
    </source>
</evidence>
<protein>
    <recommendedName>
        <fullName evidence="4">Glycerophosphoryl diester phosphodiesterase membrane domain-containing protein</fullName>
    </recommendedName>
</protein>
<gene>
    <name evidence="2" type="ORF">GO755_06065</name>
</gene>
<evidence type="ECO:0000313" key="3">
    <source>
        <dbReference type="Proteomes" id="UP000436006"/>
    </source>
</evidence>
<name>A0A7K1S764_9BACT</name>
<feature type="transmembrane region" description="Helical" evidence="1">
    <location>
        <begin position="86"/>
        <end position="107"/>
    </location>
</feature>
<comment type="caution">
    <text evidence="2">The sequence shown here is derived from an EMBL/GenBank/DDBJ whole genome shotgun (WGS) entry which is preliminary data.</text>
</comment>
<proteinExistence type="predicted"/>
<dbReference type="AlphaFoldDB" id="A0A7K1S764"/>
<dbReference type="EMBL" id="WPIN01000002">
    <property type="protein sequence ID" value="MVM29590.1"/>
    <property type="molecule type" value="Genomic_DNA"/>
</dbReference>
<feature type="transmembrane region" description="Helical" evidence="1">
    <location>
        <begin position="28"/>
        <end position="50"/>
    </location>
</feature>
<dbReference type="Proteomes" id="UP000436006">
    <property type="component" value="Unassembled WGS sequence"/>
</dbReference>
<keyword evidence="1" id="KW-0812">Transmembrane</keyword>